<reference evidence="2" key="1">
    <citation type="submission" date="2025-08" db="UniProtKB">
        <authorList>
            <consortium name="RefSeq"/>
        </authorList>
    </citation>
    <scope>IDENTIFICATION</scope>
    <source>
        <strain evidence="2">Ishihara</strain>
        <tissue evidence="2">Whole body</tissue>
    </source>
</reference>
<name>A0A9J7END5_SPOLT</name>
<organism evidence="1 2">
    <name type="scientific">Spodoptera litura</name>
    <name type="common">Asian cotton leafworm</name>
    <dbReference type="NCBI Taxonomy" id="69820"/>
    <lineage>
        <taxon>Eukaryota</taxon>
        <taxon>Metazoa</taxon>
        <taxon>Ecdysozoa</taxon>
        <taxon>Arthropoda</taxon>
        <taxon>Hexapoda</taxon>
        <taxon>Insecta</taxon>
        <taxon>Pterygota</taxon>
        <taxon>Neoptera</taxon>
        <taxon>Endopterygota</taxon>
        <taxon>Lepidoptera</taxon>
        <taxon>Glossata</taxon>
        <taxon>Ditrysia</taxon>
        <taxon>Noctuoidea</taxon>
        <taxon>Noctuidae</taxon>
        <taxon>Amphipyrinae</taxon>
        <taxon>Spodoptera</taxon>
    </lineage>
</organism>
<dbReference type="RefSeq" id="XP_022831831.1">
    <property type="nucleotide sequence ID" value="XM_022976063.1"/>
</dbReference>
<proteinExistence type="predicted"/>
<gene>
    <name evidence="2" type="primary">LOC111360193</name>
</gene>
<sequence length="183" mass="20458">MPPKRRTERDEGSDTDTDVELNRTVISSPNVTMSEDMLNALVSNITRGQVEANRVLIESISAGNKNPLITSQPRAKVADAHTHAPRARNFAKCTARFNGSSKNADELEALIEAIEVYRNCTNVSNEHALRGLPMLLVGEAAVWWQGRSSVTSWTDALQRLRGMFGVPRPGYKILPRHFRYRTK</sequence>
<dbReference type="KEGG" id="sliu:111360193"/>
<dbReference type="Proteomes" id="UP000301870">
    <property type="component" value="Chromosome 30"/>
</dbReference>
<dbReference type="GeneID" id="111360193"/>
<evidence type="ECO:0000313" key="2">
    <source>
        <dbReference type="RefSeq" id="XP_022831831.1"/>
    </source>
</evidence>
<protein>
    <submittedName>
        <fullName evidence="2">Uncharacterized protein LOC111360193</fullName>
    </submittedName>
</protein>
<accession>A0A9J7END5</accession>
<dbReference type="OrthoDB" id="8057069at2759"/>
<evidence type="ECO:0000313" key="1">
    <source>
        <dbReference type="Proteomes" id="UP000301870"/>
    </source>
</evidence>
<dbReference type="AlphaFoldDB" id="A0A9J7END5"/>
<keyword evidence="1" id="KW-1185">Reference proteome</keyword>